<sequence>MNKQVIAFSFVLASLTATAQPLRSLVAPTPQPAATQQPVNVAPVQNTQPVIEFEKLKHDFGTIREEGGPQKYRFVFTNKGKSPLNIKNVQASCGCTTPDWTKTPVAPGKKGFVEAAYDPNHRPGNFDKQLTVTSDATAPVIVLGIKGTVTPRVKTPADLYPDSLGLTKKLRMVSRYMNMGRVSPSKPSTEKFVVYNASDSAISLGTIANLPKHLTAKVEPAVVLPKATSEIIITYDAKVRGDWGYTNDGLQLSYATVPTKAKKAAKSGKTSYSYDLAKANAPKNLPLSVVATIEEEPRKLSEDEAAKSPKMIFNKKEHNFGDIKLGETVNTEFVFTNKGGAPLQIFKTKASCGCTASSPEKTTLAPGESSNIKVSFNTVGKHEGDQQQSVTIYTNDPSEPTQMITIKGKVVKAEAIKLEK</sequence>
<keyword evidence="3" id="KW-1185">Reference proteome</keyword>
<dbReference type="OrthoDB" id="1466304at2"/>
<dbReference type="InterPro" id="IPR011467">
    <property type="entry name" value="DUF1573"/>
</dbReference>
<reference evidence="2 3" key="1">
    <citation type="submission" date="2016-10" db="EMBL/GenBank/DDBJ databases">
        <authorList>
            <person name="de Groot N.N."/>
        </authorList>
    </citation>
    <scope>NUCLEOTIDE SEQUENCE [LARGE SCALE GENOMIC DNA]</scope>
    <source>
        <strain evidence="2 3">DSM 6793</strain>
    </source>
</reference>
<feature type="signal peptide" evidence="1">
    <location>
        <begin position="1"/>
        <end position="19"/>
    </location>
</feature>
<dbReference type="Gene3D" id="2.60.40.10">
    <property type="entry name" value="Immunoglobulins"/>
    <property type="match status" value="2"/>
</dbReference>
<dbReference type="PANTHER" id="PTHR37833:SF1">
    <property type="entry name" value="SIGNAL PEPTIDE PROTEIN"/>
    <property type="match status" value="1"/>
</dbReference>
<dbReference type="PANTHER" id="PTHR37833">
    <property type="entry name" value="LIPOPROTEIN-RELATED"/>
    <property type="match status" value="1"/>
</dbReference>
<dbReference type="STRING" id="927664.SAMN05421780_109158"/>
<dbReference type="Pfam" id="PF07610">
    <property type="entry name" value="DUF1573"/>
    <property type="match status" value="2"/>
</dbReference>
<evidence type="ECO:0000313" key="2">
    <source>
        <dbReference type="EMBL" id="SFC77247.1"/>
    </source>
</evidence>
<dbReference type="InterPro" id="IPR013783">
    <property type="entry name" value="Ig-like_fold"/>
</dbReference>
<dbReference type="AlphaFoldDB" id="A0A1I1LVJ4"/>
<name>A0A1I1LVJ4_9BACT</name>
<dbReference type="EMBL" id="FOLE01000009">
    <property type="protein sequence ID" value="SFC77247.1"/>
    <property type="molecule type" value="Genomic_DNA"/>
</dbReference>
<gene>
    <name evidence="2" type="ORF">SAMN05421780_109158</name>
</gene>
<protein>
    <recommendedName>
        <fullName evidence="4">DUF1573 domain-containing protein</fullName>
    </recommendedName>
</protein>
<proteinExistence type="predicted"/>
<feature type="chain" id="PRO_5011727129" description="DUF1573 domain-containing protein" evidence="1">
    <location>
        <begin position="20"/>
        <end position="420"/>
    </location>
</feature>
<keyword evidence="1" id="KW-0732">Signal</keyword>
<organism evidence="2 3">
    <name type="scientific">Flexibacter flexilis DSM 6793</name>
    <dbReference type="NCBI Taxonomy" id="927664"/>
    <lineage>
        <taxon>Bacteria</taxon>
        <taxon>Pseudomonadati</taxon>
        <taxon>Bacteroidota</taxon>
        <taxon>Cytophagia</taxon>
        <taxon>Cytophagales</taxon>
        <taxon>Flexibacteraceae</taxon>
        <taxon>Flexibacter</taxon>
    </lineage>
</organism>
<dbReference type="RefSeq" id="WP_091514802.1">
    <property type="nucleotide sequence ID" value="NZ_FOLE01000009.1"/>
</dbReference>
<dbReference type="NCBIfam" id="NF012200">
    <property type="entry name" value="choice_anch_D"/>
    <property type="match status" value="1"/>
</dbReference>
<evidence type="ECO:0008006" key="4">
    <source>
        <dbReference type="Google" id="ProtNLM"/>
    </source>
</evidence>
<evidence type="ECO:0000256" key="1">
    <source>
        <dbReference type="SAM" id="SignalP"/>
    </source>
</evidence>
<accession>A0A1I1LVJ4</accession>
<dbReference type="Proteomes" id="UP000199514">
    <property type="component" value="Unassembled WGS sequence"/>
</dbReference>
<evidence type="ECO:0000313" key="3">
    <source>
        <dbReference type="Proteomes" id="UP000199514"/>
    </source>
</evidence>